<evidence type="ECO:0000313" key="5">
    <source>
        <dbReference type="Proteomes" id="UP000030645"/>
    </source>
</evidence>
<dbReference type="InterPro" id="IPR036533">
    <property type="entry name" value="BAG_dom_sf"/>
</dbReference>
<dbReference type="GO" id="GO:0009506">
    <property type="term" value="C:plasmodesma"/>
    <property type="evidence" value="ECO:0007669"/>
    <property type="project" value="TreeGrafter"/>
</dbReference>
<evidence type="ECO:0000256" key="1">
    <source>
        <dbReference type="ARBA" id="ARBA00023186"/>
    </source>
</evidence>
<evidence type="ECO:0000256" key="2">
    <source>
        <dbReference type="SAM" id="MobiDB-lite"/>
    </source>
</evidence>
<organism evidence="4 5">
    <name type="scientific">Morus notabilis</name>
    <dbReference type="NCBI Taxonomy" id="981085"/>
    <lineage>
        <taxon>Eukaryota</taxon>
        <taxon>Viridiplantae</taxon>
        <taxon>Streptophyta</taxon>
        <taxon>Embryophyta</taxon>
        <taxon>Tracheophyta</taxon>
        <taxon>Spermatophyta</taxon>
        <taxon>Magnoliopsida</taxon>
        <taxon>eudicotyledons</taxon>
        <taxon>Gunneridae</taxon>
        <taxon>Pentapetalae</taxon>
        <taxon>rosids</taxon>
        <taxon>fabids</taxon>
        <taxon>Rosales</taxon>
        <taxon>Moraceae</taxon>
        <taxon>Moreae</taxon>
        <taxon>Morus</taxon>
    </lineage>
</organism>
<evidence type="ECO:0000313" key="4">
    <source>
        <dbReference type="EMBL" id="EXB41555.1"/>
    </source>
</evidence>
<keyword evidence="5" id="KW-1185">Reference proteome</keyword>
<dbReference type="EMBL" id="KE343797">
    <property type="protein sequence ID" value="EXB41555.1"/>
    <property type="molecule type" value="Genomic_DNA"/>
</dbReference>
<reference evidence="5" key="1">
    <citation type="submission" date="2013-01" db="EMBL/GenBank/DDBJ databases">
        <title>Draft Genome Sequence of a Mulberry Tree, Morus notabilis C.K. Schneid.</title>
        <authorList>
            <person name="He N."/>
            <person name="Zhao S."/>
        </authorList>
    </citation>
    <scope>NUCLEOTIDE SEQUENCE</scope>
</reference>
<dbReference type="InterPro" id="IPR040400">
    <property type="entry name" value="BAG5/6/7/8"/>
</dbReference>
<gene>
    <name evidence="4" type="ORF">L484_013630</name>
</gene>
<dbReference type="STRING" id="981085.W9QM88"/>
<dbReference type="GO" id="GO:0006457">
    <property type="term" value="P:protein folding"/>
    <property type="evidence" value="ECO:0007669"/>
    <property type="project" value="TreeGrafter"/>
</dbReference>
<dbReference type="PANTHER" id="PTHR33322">
    <property type="entry name" value="BAG DOMAIN CONTAINING PROTEIN, EXPRESSED"/>
    <property type="match status" value="1"/>
</dbReference>
<dbReference type="PROSITE" id="PS50096">
    <property type="entry name" value="IQ"/>
    <property type="match status" value="1"/>
</dbReference>
<proteinExistence type="predicted"/>
<accession>W9QM88</accession>
<feature type="compositionally biased region" description="Low complexity" evidence="2">
    <location>
        <begin position="9"/>
        <end position="26"/>
    </location>
</feature>
<dbReference type="KEGG" id="mnt:21396799"/>
<dbReference type="OrthoDB" id="1907216at2759"/>
<dbReference type="eggNOG" id="ENOG502S1FY">
    <property type="taxonomic scope" value="Eukaryota"/>
</dbReference>
<dbReference type="SMART" id="SM00264">
    <property type="entry name" value="BAG"/>
    <property type="match status" value="1"/>
</dbReference>
<feature type="domain" description="BAG" evidence="3">
    <location>
        <begin position="80"/>
        <end position="157"/>
    </location>
</feature>
<dbReference type="Proteomes" id="UP000030645">
    <property type="component" value="Unassembled WGS sequence"/>
</dbReference>
<dbReference type="InterPro" id="IPR003103">
    <property type="entry name" value="BAG_domain"/>
</dbReference>
<feature type="region of interest" description="Disordered" evidence="2">
    <location>
        <begin position="1"/>
        <end position="48"/>
    </location>
</feature>
<dbReference type="Pfam" id="PF02179">
    <property type="entry name" value="BAG"/>
    <property type="match status" value="1"/>
</dbReference>
<dbReference type="GO" id="GO:0051087">
    <property type="term" value="F:protein-folding chaperone binding"/>
    <property type="evidence" value="ECO:0007669"/>
    <property type="project" value="InterPro"/>
</dbReference>
<dbReference type="Gene3D" id="1.20.58.120">
    <property type="entry name" value="BAG domain"/>
    <property type="match status" value="1"/>
</dbReference>
<keyword evidence="1" id="KW-0143">Chaperone</keyword>
<protein>
    <submittedName>
        <fullName evidence="4">BAG family molecular chaperone regulator 5</fullName>
    </submittedName>
</protein>
<dbReference type="CDD" id="cd23767">
    <property type="entry name" value="IQCD"/>
    <property type="match status" value="1"/>
</dbReference>
<dbReference type="PANTHER" id="PTHR33322:SF8">
    <property type="entry name" value="BAG FAMILY MOLECULAR CHAPERONE REGULATOR 5, MITOCHONDRIAL"/>
    <property type="match status" value="1"/>
</dbReference>
<sequence length="223" mass="25226">MKPSRSRRVSFPSSSSSTTTTVTYTFHNDQTTPPPQPSPTGSSEGPIPITVHLPHQAQTNAAAKIQSAFRAHKIRALYRTISSIDSEADSLQRLIQRQETVDAVRSDDRERLRMNESLMALLLRLDSVPGWDPAVREARRKVSRRIVGLQEILDAISEAKMGDTGGGVFGRYCWGYDGFMRNWDEVVAEMEEDVCRAKGGEEMERFSDQYLGFRCLQRFLREL</sequence>
<name>W9QM88_9ROSA</name>
<dbReference type="AlphaFoldDB" id="W9QM88"/>
<dbReference type="SUPFAM" id="SSF63491">
    <property type="entry name" value="BAG domain"/>
    <property type="match status" value="1"/>
</dbReference>
<evidence type="ECO:0000259" key="3">
    <source>
        <dbReference type="PROSITE" id="PS51035"/>
    </source>
</evidence>
<dbReference type="PROSITE" id="PS51035">
    <property type="entry name" value="BAG"/>
    <property type="match status" value="1"/>
</dbReference>